<name>A0ACD2EN53_9MYCO</name>
<evidence type="ECO:0000313" key="1">
    <source>
        <dbReference type="EMBL" id="RRR44894.1"/>
    </source>
</evidence>
<keyword evidence="2" id="KW-1185">Reference proteome</keyword>
<sequence>MSSDPDMRYRFDVVGRGVLDVVTAAGGWLYDRATAGWDVTVMILDDREDIRPLQILGAQVLDLASVLKQWEQWPHPQTIAVCAEMFDGHAQVRQGVLDALEHSSTEVTLWGAVPAELHRDVDTRQHRLSAAARAFKAQALRAAGVDPAATGSGTAQIETFRCGPAACTSVAADLSPAS</sequence>
<reference evidence="1" key="1">
    <citation type="submission" date="2018-11" db="EMBL/GenBank/DDBJ databases">
        <authorList>
            <person name="Sattar A."/>
            <person name="Zunita Z."/>
            <person name="Jalila A."/>
            <person name="Saleha A.A."/>
        </authorList>
    </citation>
    <scope>NUCLEOTIDE SEQUENCE</scope>
    <source>
        <strain evidence="1">F12-74</strain>
    </source>
</reference>
<organism evidence="1 2">
    <name type="scientific">Mycolicibacter terrae</name>
    <dbReference type="NCBI Taxonomy" id="1788"/>
    <lineage>
        <taxon>Bacteria</taxon>
        <taxon>Bacillati</taxon>
        <taxon>Actinomycetota</taxon>
        <taxon>Actinomycetes</taxon>
        <taxon>Mycobacteriales</taxon>
        <taxon>Mycobacteriaceae</taxon>
        <taxon>Mycolicibacter</taxon>
    </lineage>
</organism>
<accession>A0ACD2EN53</accession>
<protein>
    <submittedName>
        <fullName evidence="1">Uncharacterized protein</fullName>
    </submittedName>
</protein>
<evidence type="ECO:0000313" key="2">
    <source>
        <dbReference type="Proteomes" id="UP000268891"/>
    </source>
</evidence>
<dbReference type="Proteomes" id="UP000268891">
    <property type="component" value="Unassembled WGS sequence"/>
</dbReference>
<comment type="caution">
    <text evidence="1">The sequence shown here is derived from an EMBL/GenBank/DDBJ whole genome shotgun (WGS) entry which is preliminary data.</text>
</comment>
<dbReference type="EMBL" id="RRZR01000018">
    <property type="protein sequence ID" value="RRR44894.1"/>
    <property type="molecule type" value="Genomic_DNA"/>
</dbReference>
<gene>
    <name evidence="1" type="ORF">EHH44_10545</name>
</gene>
<proteinExistence type="predicted"/>